<comment type="subcellular location">
    <subcellularLocation>
        <location evidence="1 5">Nucleus</location>
    </subcellularLocation>
</comment>
<keyword evidence="8" id="KW-1185">Reference proteome</keyword>
<feature type="region of interest" description="Disordered" evidence="6">
    <location>
        <begin position="1"/>
        <end position="29"/>
    </location>
</feature>
<evidence type="ECO:0000256" key="6">
    <source>
        <dbReference type="SAM" id="MobiDB-lite"/>
    </source>
</evidence>
<evidence type="ECO:0000256" key="5">
    <source>
        <dbReference type="RuleBase" id="RU364132"/>
    </source>
</evidence>
<comment type="caution">
    <text evidence="7">The sequence shown here is derived from an EMBL/GenBank/DDBJ whole genome shotgun (WGS) entry which is preliminary data.</text>
</comment>
<keyword evidence="3 5" id="KW-0690">Ribosome biogenesis</keyword>
<dbReference type="AlphaFoldDB" id="A0AAE0YAM8"/>
<feature type="region of interest" description="Disordered" evidence="6">
    <location>
        <begin position="91"/>
        <end position="115"/>
    </location>
</feature>
<evidence type="ECO:0000313" key="8">
    <source>
        <dbReference type="Proteomes" id="UP001283361"/>
    </source>
</evidence>
<dbReference type="Pfam" id="PF04939">
    <property type="entry name" value="RRS1"/>
    <property type="match status" value="1"/>
</dbReference>
<dbReference type="Proteomes" id="UP001283361">
    <property type="component" value="Unassembled WGS sequence"/>
</dbReference>
<evidence type="ECO:0000256" key="2">
    <source>
        <dbReference type="ARBA" id="ARBA00010077"/>
    </source>
</evidence>
<accession>A0AAE0YAM8</accession>
<evidence type="ECO:0000256" key="3">
    <source>
        <dbReference type="ARBA" id="ARBA00022517"/>
    </source>
</evidence>
<keyword evidence="4 5" id="KW-0539">Nucleus</keyword>
<evidence type="ECO:0000256" key="4">
    <source>
        <dbReference type="ARBA" id="ARBA00023242"/>
    </source>
</evidence>
<gene>
    <name evidence="7" type="ORF">RRG08_016047</name>
</gene>
<dbReference type="GO" id="GO:0042254">
    <property type="term" value="P:ribosome biogenesis"/>
    <property type="evidence" value="ECO:0007669"/>
    <property type="project" value="UniProtKB-KW"/>
</dbReference>
<dbReference type="InterPro" id="IPR007023">
    <property type="entry name" value="Ribosom_reg"/>
</dbReference>
<sequence>MAESMAGGKQSLVDTVLSQTEDQQLRTTNVENEELIELDEGNLLAINENKTDTKDFKKKGENILLSLTRDATQALFNSLWKIPVEQKDGALFDHDPFEDQFGKSEDSQEGKSSKE</sequence>
<dbReference type="EMBL" id="JAWDGP010006592">
    <property type="protein sequence ID" value="KAK3738573.1"/>
    <property type="molecule type" value="Genomic_DNA"/>
</dbReference>
<name>A0AAE0YAM8_9GAST</name>
<evidence type="ECO:0000256" key="1">
    <source>
        <dbReference type="ARBA" id="ARBA00004123"/>
    </source>
</evidence>
<proteinExistence type="inferred from homology"/>
<evidence type="ECO:0000313" key="7">
    <source>
        <dbReference type="EMBL" id="KAK3738573.1"/>
    </source>
</evidence>
<organism evidence="7 8">
    <name type="scientific">Elysia crispata</name>
    <name type="common">lettuce slug</name>
    <dbReference type="NCBI Taxonomy" id="231223"/>
    <lineage>
        <taxon>Eukaryota</taxon>
        <taxon>Metazoa</taxon>
        <taxon>Spiralia</taxon>
        <taxon>Lophotrochozoa</taxon>
        <taxon>Mollusca</taxon>
        <taxon>Gastropoda</taxon>
        <taxon>Heterobranchia</taxon>
        <taxon>Euthyneura</taxon>
        <taxon>Panpulmonata</taxon>
        <taxon>Sacoglossa</taxon>
        <taxon>Placobranchoidea</taxon>
        <taxon>Plakobranchidae</taxon>
        <taxon>Elysia</taxon>
    </lineage>
</organism>
<protein>
    <recommendedName>
        <fullName evidence="5">Ribosome biogenesis regulatory protein</fullName>
    </recommendedName>
</protein>
<dbReference type="GO" id="GO:0005634">
    <property type="term" value="C:nucleus"/>
    <property type="evidence" value="ECO:0007669"/>
    <property type="project" value="UniProtKB-SubCell"/>
</dbReference>
<reference evidence="7" key="1">
    <citation type="journal article" date="2023" name="G3 (Bethesda)">
        <title>A reference genome for the long-term kleptoplast-retaining sea slug Elysia crispata morphotype clarki.</title>
        <authorList>
            <person name="Eastman K.E."/>
            <person name="Pendleton A.L."/>
            <person name="Shaikh M.A."/>
            <person name="Suttiyut T."/>
            <person name="Ogas R."/>
            <person name="Tomko P."/>
            <person name="Gavelis G."/>
            <person name="Widhalm J.R."/>
            <person name="Wisecaver J.H."/>
        </authorList>
    </citation>
    <scope>NUCLEOTIDE SEQUENCE</scope>
    <source>
        <strain evidence="7">ECLA1</strain>
    </source>
</reference>
<comment type="similarity">
    <text evidence="2 5">Belongs to the RRS1 family.</text>
</comment>
<feature type="compositionally biased region" description="Polar residues" evidence="6">
    <location>
        <begin position="12"/>
        <end position="29"/>
    </location>
</feature>
<comment type="function">
    <text evidence="5">Involved in ribosomal large subunit assembly.</text>
</comment>